<accession>A0A9Q1K965</accession>
<dbReference type="OrthoDB" id="533833at2759"/>
<comment type="caution">
    <text evidence="1">The sequence shown here is derived from an EMBL/GenBank/DDBJ whole genome shotgun (WGS) entry which is preliminary data.</text>
</comment>
<evidence type="ECO:0000313" key="2">
    <source>
        <dbReference type="Proteomes" id="UP001153076"/>
    </source>
</evidence>
<dbReference type="Proteomes" id="UP001153076">
    <property type="component" value="Unassembled WGS sequence"/>
</dbReference>
<sequence length="271" mass="30473">MGKKAAPPKEVFIEHKRKKKWVDKDGFYGFMLYPRALGKIGERLLARRLRETGNVGADTRNSPLQAVLIRLHLADHEWDEIAQDLEHEVSSVEKWPCAESLAGHEGLNTVNCEQLGKIPYVEMATQGSSRDKLLTTSFGLETSSVTPNFIAMPKVEEANSKTSSVTTNLVAMPKVEEASKEVVRDDNSVMESDRSAYESIAQGRTIGFYNRRSVTYLIVQARRRDNISLEDQHLLGIKQVIEFTMTDSLSTVTMVDLVVSTKQTQHLGWMM</sequence>
<proteinExistence type="predicted"/>
<dbReference type="EMBL" id="JAKOGI010000227">
    <property type="protein sequence ID" value="KAJ8439189.1"/>
    <property type="molecule type" value="Genomic_DNA"/>
</dbReference>
<reference evidence="1" key="1">
    <citation type="submission" date="2022-04" db="EMBL/GenBank/DDBJ databases">
        <title>Carnegiea gigantea Genome sequencing and assembly v2.</title>
        <authorList>
            <person name="Copetti D."/>
            <person name="Sanderson M.J."/>
            <person name="Burquez A."/>
            <person name="Wojciechowski M.F."/>
        </authorList>
    </citation>
    <scope>NUCLEOTIDE SEQUENCE</scope>
    <source>
        <strain evidence="1">SGP5-SGP5p</strain>
        <tissue evidence="1">Aerial part</tissue>
    </source>
</reference>
<protein>
    <submittedName>
        <fullName evidence="1">Uncharacterized protein</fullName>
    </submittedName>
</protein>
<evidence type="ECO:0000313" key="1">
    <source>
        <dbReference type="EMBL" id="KAJ8439189.1"/>
    </source>
</evidence>
<keyword evidence="2" id="KW-1185">Reference proteome</keyword>
<organism evidence="1 2">
    <name type="scientific">Carnegiea gigantea</name>
    <dbReference type="NCBI Taxonomy" id="171969"/>
    <lineage>
        <taxon>Eukaryota</taxon>
        <taxon>Viridiplantae</taxon>
        <taxon>Streptophyta</taxon>
        <taxon>Embryophyta</taxon>
        <taxon>Tracheophyta</taxon>
        <taxon>Spermatophyta</taxon>
        <taxon>Magnoliopsida</taxon>
        <taxon>eudicotyledons</taxon>
        <taxon>Gunneridae</taxon>
        <taxon>Pentapetalae</taxon>
        <taxon>Caryophyllales</taxon>
        <taxon>Cactineae</taxon>
        <taxon>Cactaceae</taxon>
        <taxon>Cactoideae</taxon>
        <taxon>Echinocereeae</taxon>
        <taxon>Carnegiea</taxon>
    </lineage>
</organism>
<name>A0A9Q1K965_9CARY</name>
<dbReference type="AlphaFoldDB" id="A0A9Q1K965"/>
<gene>
    <name evidence="1" type="ORF">Cgig2_003402</name>
</gene>